<dbReference type="InterPro" id="IPR001810">
    <property type="entry name" value="F-box_dom"/>
</dbReference>
<evidence type="ECO:0000313" key="3">
    <source>
        <dbReference type="EMBL" id="KAL0060611.1"/>
    </source>
</evidence>
<reference evidence="3 4" key="1">
    <citation type="submission" date="2024-05" db="EMBL/GenBank/DDBJ databases">
        <title>A draft genome resource for the thread blight pathogen Marasmius tenuissimus strain MS-2.</title>
        <authorList>
            <person name="Yulfo-Soto G.E."/>
            <person name="Baruah I.K."/>
            <person name="Amoako-Attah I."/>
            <person name="Bukari Y."/>
            <person name="Meinhardt L.W."/>
            <person name="Bailey B.A."/>
            <person name="Cohen S.P."/>
        </authorList>
    </citation>
    <scope>NUCLEOTIDE SEQUENCE [LARGE SCALE GENOMIC DNA]</scope>
    <source>
        <strain evidence="3 4">MS-2</strain>
    </source>
</reference>
<dbReference type="Proteomes" id="UP001437256">
    <property type="component" value="Unassembled WGS sequence"/>
</dbReference>
<proteinExistence type="predicted"/>
<protein>
    <recommendedName>
        <fullName evidence="2">F-box domain-containing protein</fullName>
    </recommendedName>
</protein>
<gene>
    <name evidence="3" type="ORF">AAF712_012614</name>
</gene>
<dbReference type="PROSITE" id="PS50181">
    <property type="entry name" value="FBOX"/>
    <property type="match status" value="1"/>
</dbReference>
<keyword evidence="4" id="KW-1185">Reference proteome</keyword>
<feature type="domain" description="F-box" evidence="2">
    <location>
        <begin position="10"/>
        <end position="56"/>
    </location>
</feature>
<accession>A0ABR2ZGA0</accession>
<dbReference type="InterPro" id="IPR036047">
    <property type="entry name" value="F-box-like_dom_sf"/>
</dbReference>
<name>A0ABR2ZGA0_9AGAR</name>
<feature type="compositionally biased region" description="Acidic residues" evidence="1">
    <location>
        <begin position="434"/>
        <end position="444"/>
    </location>
</feature>
<comment type="caution">
    <text evidence="3">The sequence shown here is derived from an EMBL/GenBank/DDBJ whole genome shotgun (WGS) entry which is preliminary data.</text>
</comment>
<evidence type="ECO:0000313" key="4">
    <source>
        <dbReference type="Proteomes" id="UP001437256"/>
    </source>
</evidence>
<feature type="region of interest" description="Disordered" evidence="1">
    <location>
        <begin position="431"/>
        <end position="450"/>
    </location>
</feature>
<evidence type="ECO:0000256" key="1">
    <source>
        <dbReference type="SAM" id="MobiDB-lite"/>
    </source>
</evidence>
<evidence type="ECO:0000259" key="2">
    <source>
        <dbReference type="PROSITE" id="PS50181"/>
    </source>
</evidence>
<organism evidence="3 4">
    <name type="scientific">Marasmius tenuissimus</name>
    <dbReference type="NCBI Taxonomy" id="585030"/>
    <lineage>
        <taxon>Eukaryota</taxon>
        <taxon>Fungi</taxon>
        <taxon>Dikarya</taxon>
        <taxon>Basidiomycota</taxon>
        <taxon>Agaricomycotina</taxon>
        <taxon>Agaricomycetes</taxon>
        <taxon>Agaricomycetidae</taxon>
        <taxon>Agaricales</taxon>
        <taxon>Marasmiineae</taxon>
        <taxon>Marasmiaceae</taxon>
        <taxon>Marasmius</taxon>
    </lineage>
</organism>
<dbReference type="SUPFAM" id="SSF81383">
    <property type="entry name" value="F-box domain"/>
    <property type="match status" value="1"/>
</dbReference>
<dbReference type="EMBL" id="JBBXMP010000168">
    <property type="protein sequence ID" value="KAL0060611.1"/>
    <property type="molecule type" value="Genomic_DNA"/>
</dbReference>
<sequence>MNSVTSSQSTLQILKFPTELVVLVLSYLPAPDIARFSQTGRLAHGIVSSSATLSYLRHLLLYKAVDNPDNRLSHAEKLSLLYKQRHAWLQGTPSFTLTVPIKFPEASIYDLSSGTYYLGAVDRRKLKYLDLPRSPSDVVQWKEFKPTGQDAKIIDFASNRYEHDMICVVTGESVTIGQLFPMVNLKLSIYQFSTGQPHPLAKQPILNLMGPESDWGAPAVYCEIAGDYIALVTNFRRGVLAPCVNVFHWKTGKNLMKKHGSDTYEGVVFLNENTLLIPQLSDDVLEIWRIPALGEPAPKHPLCSLRLFSVSQGSAIQYISCRSDPNPNTTGASLKTNSPFYASADDSVVLLHVWIRSGMFMQDASLVTLVVHRKALAELQPASRADDGTPIPTPWSEWAPSIVHCFHGSGSLTNRWITEACGQRFAMIRRDGPGEEADDDDPDDGFLRSPSPVSVMIYDYDPDNIRMVELEMEKDSEEQREHRNTYGPIVRRGPHGLPEETHDAFSEEIITNLPFVESRTKEKYDFDSVMLDQERVIGLKVNEDTNSVGILYFG</sequence>
<dbReference type="CDD" id="cd09917">
    <property type="entry name" value="F-box_SF"/>
    <property type="match status" value="1"/>
</dbReference>